<reference evidence="1 2" key="1">
    <citation type="submission" date="2024-08" db="EMBL/GenBank/DDBJ databases">
        <title>Whole-genome sequencing of halo(alkali)philic microorganisms from hypersaline lakes.</title>
        <authorList>
            <person name="Sorokin D.Y."/>
            <person name="Merkel A.Y."/>
            <person name="Messina E."/>
            <person name="Yakimov M."/>
        </authorList>
    </citation>
    <scope>NUCLEOTIDE SEQUENCE [LARGE SCALE GENOMIC DNA]</scope>
    <source>
        <strain evidence="1 2">AB-hyl4</strain>
    </source>
</reference>
<protein>
    <submittedName>
        <fullName evidence="1">FAD-dependent oxidoreductase</fullName>
        <ecNumber evidence="1">1.-.-.-</ecNumber>
    </submittedName>
</protein>
<dbReference type="Pfam" id="PF12831">
    <property type="entry name" value="FAD_oxidored"/>
    <property type="match status" value="1"/>
</dbReference>
<proteinExistence type="predicted"/>
<dbReference type="PANTHER" id="PTHR42716:SF1">
    <property type="entry name" value="SLL0471 PROTEIN"/>
    <property type="match status" value="1"/>
</dbReference>
<dbReference type="SUPFAM" id="SSF51905">
    <property type="entry name" value="FAD/NAD(P)-binding domain"/>
    <property type="match status" value="1"/>
</dbReference>
<dbReference type="EC" id="1.-.-.-" evidence="1"/>
<dbReference type="InterPro" id="IPR036188">
    <property type="entry name" value="FAD/NAD-bd_sf"/>
</dbReference>
<dbReference type="Proteomes" id="UP001575105">
    <property type="component" value="Unassembled WGS sequence"/>
</dbReference>
<keyword evidence="1" id="KW-0560">Oxidoreductase</keyword>
<keyword evidence="2" id="KW-1185">Reference proteome</keyword>
<organism evidence="1 2">
    <name type="scientific">Natronomicrosphaera hydrolytica</name>
    <dbReference type="NCBI Taxonomy" id="3242702"/>
    <lineage>
        <taxon>Bacteria</taxon>
        <taxon>Pseudomonadati</taxon>
        <taxon>Planctomycetota</taxon>
        <taxon>Phycisphaerae</taxon>
        <taxon>Phycisphaerales</taxon>
        <taxon>Phycisphaeraceae</taxon>
        <taxon>Natronomicrosphaera</taxon>
    </lineage>
</organism>
<evidence type="ECO:0000313" key="2">
    <source>
        <dbReference type="Proteomes" id="UP001575105"/>
    </source>
</evidence>
<dbReference type="RefSeq" id="WP_425346234.1">
    <property type="nucleotide sequence ID" value="NZ_JBGUBD010000008.1"/>
</dbReference>
<dbReference type="PROSITE" id="PS51257">
    <property type="entry name" value="PROKAR_LIPOPROTEIN"/>
    <property type="match status" value="1"/>
</dbReference>
<dbReference type="InterPro" id="IPR005288">
    <property type="entry name" value="NadB"/>
</dbReference>
<dbReference type="EMBL" id="JBGUBD010000008">
    <property type="protein sequence ID" value="MFA9479307.1"/>
    <property type="molecule type" value="Genomic_DNA"/>
</dbReference>
<gene>
    <name evidence="1" type="ORF">ACERK3_13530</name>
</gene>
<evidence type="ECO:0000313" key="1">
    <source>
        <dbReference type="EMBL" id="MFA9479307.1"/>
    </source>
</evidence>
<sequence length="540" mass="59084">MVKSDCECELLVVGGGLGGCAAALAALEAGRRVVLTEPTDWIGGQVSQQGVPPDENRWIESCGAARSYARYRSLVRGYYREHFPLTRSAFEDACLNPGGAWVSRIGHLPWVSVAVLQAMLARYVASGRLRLWHEVEPTGAEVDGDAVRAVTFRQVNGGEPFVVQAKFVIDASECGDLLPLAGCEYVTGFESQSEHGEPHAPAAAQPTNMQAVTWCFAMDCAAGDHVIDRPSDYDHWREYVPAVTPAWPGRMLSWVYSNPRTLEPCKGTVEAGERGGEAGVRLWEYRQVLDPRIFDPAMRTGLDEVADALHPGITIVNWPQNDYIVGPVFECKDAAHHMRQAKRLSLSLFYWMQTEAPRSDGGVGYPNLRLRPDVMGTCDGFAKRPYIREARRIRAQLTVTENHVARHARGSDAEAARFDDSVGIGAYHLDLHPSTGGDNYIDMPSYPFQIPLRALVPVRLRNLLPAAKNIGTTHIANGCYRLHPVEWSIGEAAGQLAAMCVDEGVSPQAVAASAERVEALQRALTARGVPLDWPAIRVPG</sequence>
<comment type="caution">
    <text evidence="1">The sequence shown here is derived from an EMBL/GenBank/DDBJ whole genome shotgun (WGS) entry which is preliminary data.</text>
</comment>
<dbReference type="PANTHER" id="PTHR42716">
    <property type="entry name" value="L-ASPARTATE OXIDASE"/>
    <property type="match status" value="1"/>
</dbReference>
<dbReference type="Gene3D" id="3.50.50.60">
    <property type="entry name" value="FAD/NAD(P)-binding domain"/>
    <property type="match status" value="1"/>
</dbReference>
<name>A0ABV4U923_9BACT</name>
<dbReference type="GO" id="GO:0016491">
    <property type="term" value="F:oxidoreductase activity"/>
    <property type="evidence" value="ECO:0007669"/>
    <property type="project" value="UniProtKB-KW"/>
</dbReference>
<accession>A0ABV4U923</accession>